<gene>
    <name evidence="7" type="ORF">SAMN05444336_10413</name>
</gene>
<reference evidence="7 8" key="1">
    <citation type="submission" date="2016-10" db="EMBL/GenBank/DDBJ databases">
        <authorList>
            <person name="de Groot N.N."/>
        </authorList>
    </citation>
    <scope>NUCLEOTIDE SEQUENCE [LARGE SCALE GENOMIC DNA]</scope>
    <source>
        <strain evidence="7 8">DSM 17890</strain>
    </source>
</reference>
<dbReference type="PANTHER" id="PTHR33376:SF7">
    <property type="entry name" value="C4-DICARBOXYLATE-BINDING PROTEIN DCTB"/>
    <property type="match status" value="1"/>
</dbReference>
<dbReference type="AlphaFoldDB" id="A0A1H3A0N0"/>
<comment type="subcellular location">
    <subcellularLocation>
        <location evidence="1">Periplasm</location>
    </subcellularLocation>
</comment>
<feature type="chain" id="PRO_5011604161" evidence="6">
    <location>
        <begin position="23"/>
        <end position="379"/>
    </location>
</feature>
<keyword evidence="8" id="KW-1185">Reference proteome</keyword>
<dbReference type="RefSeq" id="WP_092682147.1">
    <property type="nucleotide sequence ID" value="NZ_FNMZ01000004.1"/>
</dbReference>
<dbReference type="InterPro" id="IPR038404">
    <property type="entry name" value="TRAP_DctP_sf"/>
</dbReference>
<keyword evidence="5" id="KW-0574">Periplasm</keyword>
<sequence>MKRTLTLAAALTAGLAAAPAGAQSLRIAHGYPAQSIIGATYDHFAEYVEANSEIEAEVFALTLLDLRQASPGLTSGVADVSMVLTPYFQNEFSEANFPADLSMAANIDGQPTSIAAAMAGAMMEYIIFNCPDCRMQIAAQNQVYLATAPGTQFSLLCREPLTTLDDVAGKVLRSSTNTFRRWTEAMGATASSISGNEMYDGLNQGLIDCTVNAVGEMSNFSLFDVVKGITLAVPGGTFGGTGIGHFNLGYWADLSVEQREMMARGMAETAAFMSTAYVRQARTDLARAREMGIEVHEPDASLVEATAAFTRADVDTIVQLYSEQYGVRDAEAKAATFQELLAKWKGLTDPLDPTDQAALADLLWTEVLAKVDYATYGLN</sequence>
<dbReference type="Proteomes" id="UP000199118">
    <property type="component" value="Unassembled WGS sequence"/>
</dbReference>
<evidence type="ECO:0000256" key="4">
    <source>
        <dbReference type="ARBA" id="ARBA00022729"/>
    </source>
</evidence>
<name>A0A1H3A0N0_9RHOB</name>
<dbReference type="PANTHER" id="PTHR33376">
    <property type="match status" value="1"/>
</dbReference>
<keyword evidence="4 6" id="KW-0732">Signal</keyword>
<evidence type="ECO:0000256" key="6">
    <source>
        <dbReference type="SAM" id="SignalP"/>
    </source>
</evidence>
<evidence type="ECO:0000256" key="5">
    <source>
        <dbReference type="ARBA" id="ARBA00022764"/>
    </source>
</evidence>
<feature type="signal peptide" evidence="6">
    <location>
        <begin position="1"/>
        <end position="22"/>
    </location>
</feature>
<comment type="similarity">
    <text evidence="2">Belongs to the bacterial solute-binding protein 7 family.</text>
</comment>
<dbReference type="Gene3D" id="3.40.190.170">
    <property type="entry name" value="Bacterial extracellular solute-binding protein, family 7"/>
    <property type="match status" value="1"/>
</dbReference>
<evidence type="ECO:0000256" key="1">
    <source>
        <dbReference type="ARBA" id="ARBA00004418"/>
    </source>
</evidence>
<dbReference type="OrthoDB" id="7239472at2"/>
<dbReference type="EMBL" id="FNMZ01000004">
    <property type="protein sequence ID" value="SDX23176.1"/>
    <property type="molecule type" value="Genomic_DNA"/>
</dbReference>
<evidence type="ECO:0000256" key="2">
    <source>
        <dbReference type="ARBA" id="ARBA00009023"/>
    </source>
</evidence>
<dbReference type="Pfam" id="PF03480">
    <property type="entry name" value="DctP"/>
    <property type="match status" value="1"/>
</dbReference>
<evidence type="ECO:0000313" key="8">
    <source>
        <dbReference type="Proteomes" id="UP000199118"/>
    </source>
</evidence>
<protein>
    <submittedName>
        <fullName evidence="7">TRAP-type C4-dicarboxylate transport system, substrate-binding protein</fullName>
    </submittedName>
</protein>
<keyword evidence="3" id="KW-0813">Transport</keyword>
<dbReference type="STRING" id="356660.SAMN05444336_10413"/>
<dbReference type="GO" id="GO:0042597">
    <property type="term" value="C:periplasmic space"/>
    <property type="evidence" value="ECO:0007669"/>
    <property type="project" value="UniProtKB-SubCell"/>
</dbReference>
<evidence type="ECO:0000256" key="3">
    <source>
        <dbReference type="ARBA" id="ARBA00022448"/>
    </source>
</evidence>
<proteinExistence type="inferred from homology"/>
<dbReference type="GO" id="GO:0055085">
    <property type="term" value="P:transmembrane transport"/>
    <property type="evidence" value="ECO:0007669"/>
    <property type="project" value="InterPro"/>
</dbReference>
<accession>A0A1H3A0N0</accession>
<evidence type="ECO:0000313" key="7">
    <source>
        <dbReference type="EMBL" id="SDX23176.1"/>
    </source>
</evidence>
<dbReference type="InterPro" id="IPR018389">
    <property type="entry name" value="DctP_fam"/>
</dbReference>
<organism evidence="7 8">
    <name type="scientific">Albimonas donghaensis</name>
    <dbReference type="NCBI Taxonomy" id="356660"/>
    <lineage>
        <taxon>Bacteria</taxon>
        <taxon>Pseudomonadati</taxon>
        <taxon>Pseudomonadota</taxon>
        <taxon>Alphaproteobacteria</taxon>
        <taxon>Rhodobacterales</taxon>
        <taxon>Paracoccaceae</taxon>
        <taxon>Albimonas</taxon>
    </lineage>
</organism>